<sequence length="224" mass="25135">MEKKELNSTGPKIPFSPNHSISSKGSSTSPIIGSESVVLKVSKTKRLLGCHTVSVNGIVRLPGASQTTPDEQAYFVRFCDQSLPGKGWTVIQRRGPPMGFTGHHDPLNFTRSWEEYKKGFGDLNGEFWWGNENIHRLSQEEDLTLRFDLWDFEGNHAVAEYDSFKLANESSAYRLSVSGYHGNASDSFSAHDNFRFSTHDRDNDMAPDCCPCAPAYGGGWWFFR</sequence>
<evidence type="ECO:0000256" key="1">
    <source>
        <dbReference type="SAM" id="MobiDB-lite"/>
    </source>
</evidence>
<dbReference type="OMA" id="NCANIDH"/>
<dbReference type="OrthoDB" id="6145874at2759"/>
<dbReference type="GO" id="GO:0005615">
    <property type="term" value="C:extracellular space"/>
    <property type="evidence" value="ECO:0007669"/>
    <property type="project" value="TreeGrafter"/>
</dbReference>
<evidence type="ECO:0000259" key="2">
    <source>
        <dbReference type="PROSITE" id="PS51406"/>
    </source>
</evidence>
<dbReference type="InterPro" id="IPR014716">
    <property type="entry name" value="Fibrinogen_a/b/g_C_1"/>
</dbReference>
<dbReference type="KEGG" id="hazt:108672359"/>
<accession>A0A8B7NP71</accession>
<dbReference type="Proteomes" id="UP000694843">
    <property type="component" value="Unplaced"/>
</dbReference>
<evidence type="ECO:0000313" key="4">
    <source>
        <dbReference type="RefSeq" id="XP_018015493.1"/>
    </source>
</evidence>
<dbReference type="Pfam" id="PF00147">
    <property type="entry name" value="Fibrinogen_C"/>
    <property type="match status" value="1"/>
</dbReference>
<gene>
    <name evidence="4" type="primary">LOC108672359</name>
</gene>
<dbReference type="CDD" id="cd00087">
    <property type="entry name" value="FReD"/>
    <property type="match status" value="1"/>
</dbReference>
<protein>
    <submittedName>
        <fullName evidence="4">Ficolin-2-like</fullName>
    </submittedName>
</protein>
<dbReference type="GeneID" id="108672359"/>
<dbReference type="InterPro" id="IPR036056">
    <property type="entry name" value="Fibrinogen-like_C"/>
</dbReference>
<feature type="domain" description="Fibrinogen C-terminal" evidence="2">
    <location>
        <begin position="41"/>
        <end position="224"/>
    </location>
</feature>
<dbReference type="PANTHER" id="PTHR19143:SF459">
    <property type="entry name" value="FIBRINOGEN C-TERMINAL DOMAIN-CONTAINING PROTEIN"/>
    <property type="match status" value="1"/>
</dbReference>
<dbReference type="Gene3D" id="3.90.215.10">
    <property type="entry name" value="Gamma Fibrinogen, chain A, domain 1"/>
    <property type="match status" value="1"/>
</dbReference>
<feature type="region of interest" description="Disordered" evidence="1">
    <location>
        <begin position="1"/>
        <end position="29"/>
    </location>
</feature>
<dbReference type="PROSITE" id="PS51406">
    <property type="entry name" value="FIBRINOGEN_C_2"/>
    <property type="match status" value="1"/>
</dbReference>
<proteinExistence type="predicted"/>
<feature type="compositionally biased region" description="Low complexity" evidence="1">
    <location>
        <begin position="20"/>
        <end position="29"/>
    </location>
</feature>
<dbReference type="AlphaFoldDB" id="A0A8B7NP71"/>
<dbReference type="RefSeq" id="XP_018015493.1">
    <property type="nucleotide sequence ID" value="XM_018160004.1"/>
</dbReference>
<dbReference type="SUPFAM" id="SSF56496">
    <property type="entry name" value="Fibrinogen C-terminal domain-like"/>
    <property type="match status" value="1"/>
</dbReference>
<evidence type="ECO:0000313" key="3">
    <source>
        <dbReference type="Proteomes" id="UP000694843"/>
    </source>
</evidence>
<name>A0A8B7NP71_HYAAZ</name>
<dbReference type="InterPro" id="IPR050373">
    <property type="entry name" value="Fibrinogen_C-term_domain"/>
</dbReference>
<organism evidence="3 4">
    <name type="scientific">Hyalella azteca</name>
    <name type="common">Amphipod</name>
    <dbReference type="NCBI Taxonomy" id="294128"/>
    <lineage>
        <taxon>Eukaryota</taxon>
        <taxon>Metazoa</taxon>
        <taxon>Ecdysozoa</taxon>
        <taxon>Arthropoda</taxon>
        <taxon>Crustacea</taxon>
        <taxon>Multicrustacea</taxon>
        <taxon>Malacostraca</taxon>
        <taxon>Eumalacostraca</taxon>
        <taxon>Peracarida</taxon>
        <taxon>Amphipoda</taxon>
        <taxon>Senticaudata</taxon>
        <taxon>Talitrida</taxon>
        <taxon>Talitroidea</taxon>
        <taxon>Hyalellidae</taxon>
        <taxon>Hyalella</taxon>
    </lineage>
</organism>
<dbReference type="SMART" id="SM00186">
    <property type="entry name" value="FBG"/>
    <property type="match status" value="1"/>
</dbReference>
<dbReference type="InterPro" id="IPR002181">
    <property type="entry name" value="Fibrinogen_a/b/g_C_dom"/>
</dbReference>
<reference evidence="4" key="1">
    <citation type="submission" date="2025-08" db="UniProtKB">
        <authorList>
            <consortium name="RefSeq"/>
        </authorList>
    </citation>
    <scope>IDENTIFICATION</scope>
    <source>
        <tissue evidence="4">Whole organism</tissue>
    </source>
</reference>
<keyword evidence="3" id="KW-1185">Reference proteome</keyword>
<dbReference type="PANTHER" id="PTHR19143">
    <property type="entry name" value="FIBRINOGEN/TENASCIN/ANGIOPOEITIN"/>
    <property type="match status" value="1"/>
</dbReference>